<proteinExistence type="inferred from homology"/>
<dbReference type="InterPro" id="IPR023612">
    <property type="entry name" value="Peptidase_M4"/>
</dbReference>
<protein>
    <submittedName>
        <fullName evidence="13">M4 family metallopeptidase</fullName>
    </submittedName>
</protein>
<dbReference type="InterPro" id="IPR013856">
    <property type="entry name" value="Peptidase_M4_domain"/>
</dbReference>
<evidence type="ECO:0000259" key="10">
    <source>
        <dbReference type="Pfam" id="PF02225"/>
    </source>
</evidence>
<dbReference type="Pfam" id="PF07504">
    <property type="entry name" value="FTP"/>
    <property type="match status" value="1"/>
</dbReference>
<evidence type="ECO:0000256" key="3">
    <source>
        <dbReference type="ARBA" id="ARBA00022723"/>
    </source>
</evidence>
<keyword evidence="7" id="KW-0482">Metalloprotease</keyword>
<keyword evidence="14" id="KW-1185">Reference proteome</keyword>
<dbReference type="InterPro" id="IPR046450">
    <property type="entry name" value="PA_dom_sf"/>
</dbReference>
<dbReference type="Pfam" id="PF02868">
    <property type="entry name" value="Peptidase_M4_C"/>
    <property type="match status" value="1"/>
</dbReference>
<dbReference type="SUPFAM" id="SSF52025">
    <property type="entry name" value="PA domain"/>
    <property type="match status" value="1"/>
</dbReference>
<organism evidence="13 14">
    <name type="scientific">Roseateles aquae</name>
    <dbReference type="NCBI Taxonomy" id="3077235"/>
    <lineage>
        <taxon>Bacteria</taxon>
        <taxon>Pseudomonadati</taxon>
        <taxon>Pseudomonadota</taxon>
        <taxon>Betaproteobacteria</taxon>
        <taxon>Burkholderiales</taxon>
        <taxon>Sphaerotilaceae</taxon>
        <taxon>Roseateles</taxon>
    </lineage>
</organism>
<dbReference type="InterPro" id="IPR001570">
    <property type="entry name" value="Peptidase_M4_C_domain"/>
</dbReference>
<dbReference type="SUPFAM" id="SSF55486">
    <property type="entry name" value="Metalloproteases ('zincins'), catalytic domain"/>
    <property type="match status" value="1"/>
</dbReference>
<dbReference type="Gene3D" id="1.10.390.10">
    <property type="entry name" value="Neutral Protease Domain 2"/>
    <property type="match status" value="2"/>
</dbReference>
<keyword evidence="5" id="KW-0378">Hydrolase</keyword>
<dbReference type="EMBL" id="JAVXZY010000010">
    <property type="protein sequence ID" value="MDT9001669.1"/>
    <property type="molecule type" value="Genomic_DNA"/>
</dbReference>
<evidence type="ECO:0000256" key="5">
    <source>
        <dbReference type="ARBA" id="ARBA00022801"/>
    </source>
</evidence>
<dbReference type="InterPro" id="IPR011096">
    <property type="entry name" value="FTP_domain"/>
</dbReference>
<accession>A0ABU3PGE2</accession>
<feature type="domain" description="FTP" evidence="12">
    <location>
        <begin position="117"/>
        <end position="157"/>
    </location>
</feature>
<dbReference type="Pfam" id="PF01447">
    <property type="entry name" value="Peptidase_M4"/>
    <property type="match status" value="1"/>
</dbReference>
<dbReference type="Gene3D" id="3.10.450.490">
    <property type="match status" value="1"/>
</dbReference>
<evidence type="ECO:0000259" key="12">
    <source>
        <dbReference type="Pfam" id="PF07504"/>
    </source>
</evidence>
<dbReference type="PANTHER" id="PTHR33794:SF1">
    <property type="entry name" value="BACILLOLYSIN"/>
    <property type="match status" value="1"/>
</dbReference>
<dbReference type="InterPro" id="IPR050728">
    <property type="entry name" value="Zinc_Metalloprotease_M4"/>
</dbReference>
<feature type="domain" description="Peptidase M4" evidence="9">
    <location>
        <begin position="270"/>
        <end position="362"/>
    </location>
</feature>
<evidence type="ECO:0000256" key="6">
    <source>
        <dbReference type="ARBA" id="ARBA00022833"/>
    </source>
</evidence>
<dbReference type="Proteomes" id="UP001246372">
    <property type="component" value="Unassembled WGS sequence"/>
</dbReference>
<comment type="similarity">
    <text evidence="1">Belongs to the peptidase M4 family.</text>
</comment>
<keyword evidence="6" id="KW-0862">Zinc</keyword>
<keyword evidence="2" id="KW-0645">Protease</keyword>
<dbReference type="InterPro" id="IPR003137">
    <property type="entry name" value="PA_domain"/>
</dbReference>
<dbReference type="PANTHER" id="PTHR33794">
    <property type="entry name" value="BACILLOLYSIN"/>
    <property type="match status" value="1"/>
</dbReference>
<feature type="signal peptide" evidence="8">
    <location>
        <begin position="1"/>
        <end position="23"/>
    </location>
</feature>
<evidence type="ECO:0000313" key="13">
    <source>
        <dbReference type="EMBL" id="MDT9001669.1"/>
    </source>
</evidence>
<evidence type="ECO:0000256" key="7">
    <source>
        <dbReference type="ARBA" id="ARBA00023049"/>
    </source>
</evidence>
<feature type="domain" description="Peptidase M4 C-terminal" evidence="11">
    <location>
        <begin position="556"/>
        <end position="675"/>
    </location>
</feature>
<dbReference type="Pfam" id="PF02225">
    <property type="entry name" value="PA"/>
    <property type="match status" value="1"/>
</dbReference>
<evidence type="ECO:0000256" key="8">
    <source>
        <dbReference type="SAM" id="SignalP"/>
    </source>
</evidence>
<keyword evidence="3" id="KW-0479">Metal-binding</keyword>
<gene>
    <name evidence="13" type="ORF">RQP53_20500</name>
</gene>
<evidence type="ECO:0000256" key="1">
    <source>
        <dbReference type="ARBA" id="ARBA00009388"/>
    </source>
</evidence>
<feature type="chain" id="PRO_5046787761" evidence="8">
    <location>
        <begin position="24"/>
        <end position="939"/>
    </location>
</feature>
<dbReference type="CDD" id="cd04818">
    <property type="entry name" value="PA_subtilisin_1"/>
    <property type="match status" value="1"/>
</dbReference>
<evidence type="ECO:0000256" key="4">
    <source>
        <dbReference type="ARBA" id="ARBA00022729"/>
    </source>
</evidence>
<comment type="caution">
    <text evidence="13">The sequence shown here is derived from an EMBL/GenBank/DDBJ whole genome shotgun (WGS) entry which is preliminary data.</text>
</comment>
<evidence type="ECO:0000256" key="2">
    <source>
        <dbReference type="ARBA" id="ARBA00022670"/>
    </source>
</evidence>
<dbReference type="RefSeq" id="WP_315652550.1">
    <property type="nucleotide sequence ID" value="NZ_JAVXZY010000010.1"/>
</dbReference>
<feature type="domain" description="PA" evidence="10">
    <location>
        <begin position="463"/>
        <end position="539"/>
    </location>
</feature>
<reference evidence="13" key="1">
    <citation type="submission" date="2023-09" db="EMBL/GenBank/DDBJ databases">
        <title>Paucibacter sp. APW11 Genome sequencing and assembly.</title>
        <authorList>
            <person name="Kim I."/>
        </authorList>
    </citation>
    <scope>NUCLEOTIDE SEQUENCE</scope>
    <source>
        <strain evidence="13">APW11</strain>
    </source>
</reference>
<keyword evidence="4 8" id="KW-0732">Signal</keyword>
<name>A0ABU3PGE2_9BURK</name>
<dbReference type="Gene3D" id="3.10.170.10">
    <property type="match status" value="1"/>
</dbReference>
<evidence type="ECO:0000259" key="11">
    <source>
        <dbReference type="Pfam" id="PF02868"/>
    </source>
</evidence>
<dbReference type="Gene3D" id="3.50.30.30">
    <property type="match status" value="1"/>
</dbReference>
<evidence type="ECO:0000313" key="14">
    <source>
        <dbReference type="Proteomes" id="UP001246372"/>
    </source>
</evidence>
<dbReference type="PRINTS" id="PR00730">
    <property type="entry name" value="THERMOLYSIN"/>
</dbReference>
<evidence type="ECO:0000259" key="9">
    <source>
        <dbReference type="Pfam" id="PF01447"/>
    </source>
</evidence>
<sequence>MTRTHLKLSTLAIAMGLSLAAQAQSGAALAGQSDALTRLSVATGRAPQVSYHGATGAARFVRIDAGSGRQLGAALGSRAGNDDEKLRGAAQFFNSYGALFGISNAAAELSAGLLARDKQGGAHITHKQLYRGVPVFGAELKSHFDSAGKLTAVNGTFVPGIELDTQPSRSAAEAAAAAKKFVTAGMSSAAAARVGTKPAALLIYREGLAQGVPGSNRLVWQVEVGNGVDVREFIFVDANTGKVVDRIAGIHEGKNRRAFDGANVNQPGPNYPGTPFWVEGQPFPTGTTEADNMIAASAEIYDLFKTAFGRDSFDGKGATMDSIFNRGNGCPNASWNGVYISFCPGTTTDDVTAHEWGHAYTEYTHGLIYQWQPGALNEAYSDIWGETVDRINGRGGDTPDAARSVGACTVSTNSTQVNILAPAAIAGTKTAGTAAFGPQTFSLSNVGVVVVDDGSTAGGSTLTDGCTTPFVNAGAVAGKIAFVDRGVCSFAIKVKNAQLNGAVGVIVGNNTAGVINMGGADPTITVPALSITQADGTALKAQSGVVASLQRGPGSDNSVRWLVGEDSSAFGGAIRDMYNPTCYGHPGKVTDTQYACGPISSDNGGVHSNSGVANHGYALLVDGGNYNGQSITGIGLTKAAHIYFRAQTVYQGPASGFPEHADAIEQSCADLTGVNLAHLKTGLPSGEVISSFDCQQVAKVTAAVELRTPPSQCGFQTLLQQTPPPLCPVGNPSVIAADNFDGGKRGGLKWTLSNAGVASSFTPRNFGVVTKLPSGRAGYAIYAADINAGACGGPGSEAGLQRLESPEITIPAGASTLRATFDHWVSTEAGWDGGNLKISVNGGAWQLINAGDFIYNPYNATLNTAAQGSDNPLAGQAAFSGSDGGRVSGSWGRSIINLAPYAVPGDKVKIRFEAGNDCAGGALGWYVDDFSVYSCAAQN</sequence>
<dbReference type="InterPro" id="IPR027268">
    <property type="entry name" value="Peptidase_M4/M1_CTD_sf"/>
</dbReference>